<dbReference type="SUPFAM" id="SSF56672">
    <property type="entry name" value="DNA/RNA polymerases"/>
    <property type="match status" value="1"/>
</dbReference>
<organism evidence="2 3">
    <name type="scientific">Bodo saltans</name>
    <name type="common">Flagellated protozoan</name>
    <dbReference type="NCBI Taxonomy" id="75058"/>
    <lineage>
        <taxon>Eukaryota</taxon>
        <taxon>Discoba</taxon>
        <taxon>Euglenozoa</taxon>
        <taxon>Kinetoplastea</taxon>
        <taxon>Metakinetoplastina</taxon>
        <taxon>Eubodonida</taxon>
        <taxon>Bodonidae</taxon>
        <taxon>Bodo</taxon>
    </lineage>
</organism>
<evidence type="ECO:0000256" key="1">
    <source>
        <dbReference type="SAM" id="MobiDB-lite"/>
    </source>
</evidence>
<dbReference type="AlphaFoldDB" id="A0A0S4ISU8"/>
<dbReference type="Proteomes" id="UP000051952">
    <property type="component" value="Unassembled WGS sequence"/>
</dbReference>
<feature type="region of interest" description="Disordered" evidence="1">
    <location>
        <begin position="229"/>
        <end position="250"/>
    </location>
</feature>
<dbReference type="VEuPathDB" id="TriTrypDB:BSAL_57505"/>
<protein>
    <submittedName>
        <fullName evidence="2">Uncharacterized protein</fullName>
    </submittedName>
</protein>
<feature type="region of interest" description="Disordered" evidence="1">
    <location>
        <begin position="22"/>
        <end position="63"/>
    </location>
</feature>
<dbReference type="InterPro" id="IPR043502">
    <property type="entry name" value="DNA/RNA_pol_sf"/>
</dbReference>
<feature type="region of interest" description="Disordered" evidence="1">
    <location>
        <begin position="272"/>
        <end position="313"/>
    </location>
</feature>
<name>A0A0S4ISU8_BODSA</name>
<gene>
    <name evidence="2" type="ORF">BSAL_57505</name>
</gene>
<dbReference type="EMBL" id="CYKH01000216">
    <property type="protein sequence ID" value="CUE93592.1"/>
    <property type="molecule type" value="Genomic_DNA"/>
</dbReference>
<feature type="compositionally biased region" description="Polar residues" evidence="1">
    <location>
        <begin position="296"/>
        <end position="313"/>
    </location>
</feature>
<evidence type="ECO:0000313" key="3">
    <source>
        <dbReference type="Proteomes" id="UP000051952"/>
    </source>
</evidence>
<evidence type="ECO:0000313" key="2">
    <source>
        <dbReference type="EMBL" id="CUE93592.1"/>
    </source>
</evidence>
<dbReference type="Gene3D" id="3.30.420.10">
    <property type="entry name" value="Ribonuclease H-like superfamily/Ribonuclease H"/>
    <property type="match status" value="1"/>
</dbReference>
<sequence>MQFSINNPTDSVARQHHRGYMQGLQRGSKNRYDATGQPTQLSRETPFHPAETTDTSTGGPHAPSTMGEFNIAEPSEHALCDQQHHERRRTKATGVVPNTTPEEAQDDHSSCMGPRRHQVLHECGRSTTHLPTDSSGKRRRYDTLTPDTTIFCHRTAERRHSNLADSECDLIPHTGGLHDDHSRRREDHQCDRTVYNTSTPHIPMCRTFTVLGYKEEESHVPVSLHQCDKYPSTQRNKRPSSDTTAAHEEVPTIRSPINKTRRSIADGTTPVLRRTTSGAEPPLFSPLAPNLPWSGEVQSGRGNKTNGGNSDQRGVNRALRLALKGHRGNTNKADLKTADAKLPLHTKVVPRVNWDTLDKFVLAGKLAQEYHHAKEHITNPNYLNALINPLQIAHSSVTPHQHPPEADITEQDHEQLLRDAYIRPLTPTEIPLAYVDLFTAKEKLRVDCDDNNPSLTQLLGAQMTRRRLITVPREMNDAPQQLEETALPTREEIINGLETEGAETHDVSAFFTHFPLPPQAQLFYCFVYKRKHYALLTIPTGGRHCPCLAQAVSKSISNEVMRLIPTVQILTYLDNFRFSGSREEVTIAVTEFKRLCVELSIQTECDNTFSAHYIFLGIRCHHKTAVAPASTSAALKSLSKLVRTFHEFTRTETPTYRTGLQLLGSLMWISPLTNINMHEFYIPLKFFRRKATTTGLEDVIRVWACALPALKKWVRMALQNTPRTYNFEIDAHASVITLYTDACMDGFGAVAFYTDDRNAQRVLITMGPWHQFWNGTQPHINQLEAAALIIGLEAVKDVQAERASIFVDNSTLVAILNRGYSPQWWANQAAALLRTTLDERYKVWQVSWIATFENISDLASRTQVEQWLSVETPLD</sequence>
<proteinExistence type="predicted"/>
<dbReference type="InterPro" id="IPR036397">
    <property type="entry name" value="RNaseH_sf"/>
</dbReference>
<accession>A0A0S4ISU8</accession>
<keyword evidence="3" id="KW-1185">Reference proteome</keyword>
<dbReference type="GO" id="GO:0003676">
    <property type="term" value="F:nucleic acid binding"/>
    <property type="evidence" value="ECO:0007669"/>
    <property type="project" value="InterPro"/>
</dbReference>
<reference evidence="3" key="1">
    <citation type="submission" date="2015-09" db="EMBL/GenBank/DDBJ databases">
        <authorList>
            <consortium name="Pathogen Informatics"/>
        </authorList>
    </citation>
    <scope>NUCLEOTIDE SEQUENCE [LARGE SCALE GENOMIC DNA]</scope>
    <source>
        <strain evidence="3">Lake Konstanz</strain>
    </source>
</reference>
<feature type="region of interest" description="Disordered" evidence="1">
    <location>
        <begin position="81"/>
        <end position="113"/>
    </location>
</feature>